<comment type="caution">
    <text evidence="1">The sequence shown here is derived from an EMBL/GenBank/DDBJ whole genome shotgun (WGS) entry which is preliminary data.</text>
</comment>
<evidence type="ECO:0000313" key="2">
    <source>
        <dbReference type="Proteomes" id="UP000442707"/>
    </source>
</evidence>
<organism evidence="1 2">
    <name type="scientific">Streptomyces luteolifulvus</name>
    <dbReference type="NCBI Taxonomy" id="2615112"/>
    <lineage>
        <taxon>Bacteria</taxon>
        <taxon>Bacillati</taxon>
        <taxon>Actinomycetota</taxon>
        <taxon>Actinomycetes</taxon>
        <taxon>Kitasatosporales</taxon>
        <taxon>Streptomycetaceae</taxon>
        <taxon>Streptomyces</taxon>
    </lineage>
</organism>
<dbReference type="Proteomes" id="UP000442707">
    <property type="component" value="Unassembled WGS sequence"/>
</dbReference>
<sequence>MKNRVDWTDERLGSNVYEDMVSVLISRLHPQAQRIDGAGGDKGRDVQVPLPTGLEIFELKSFTGRLDERSGRRRQVSDSLRNAAKHNPVAWYLVVPINHTDGELAWFNDLTAKYPFPCVWRGKDWLDNQMASHPELPRYYLEGSNDEIVSMMREINQEQAALTRGVTDLVDRVRTLKDRLNSLDPHYEFSFSVQPNGSVNVTTHPRYPGAEKDRPIQVGGVFSFPDTEDGKQAAQALQDSFDYGTATVVSSEFVKNFSIDAPADFGGNFDGGELRVGGAIDNTPLADARFALRIRDAQGVVKAHLPLEAKERTSGRRGIELKLEDLGGVAKVVTRFDVSTHQAKINYSFHMPERSLPCILLPVVRFLAEAKEGRGATLVLNGKEIGPPMDLPASTPNVEESLKLLRVLDDIQRLSGVYFPIPQSLTDEEFESIKEVHRYLTSETNIERWDYVSFTIPRASLDSPELQQLQQGDSVANLVLRNEIVLRLGEDVFNLGCLNRTYASAKLESLTAVAGDSGAEDAVAVKIVPGDDTSASVSLM</sequence>
<keyword evidence="2" id="KW-1185">Reference proteome</keyword>
<gene>
    <name evidence="1" type="ORF">F7R91_01665</name>
</gene>
<proteinExistence type="predicted"/>
<name>A0A6H9VAJ9_9ACTN</name>
<dbReference type="AlphaFoldDB" id="A0A6H9VAJ9"/>
<reference evidence="1 2" key="1">
    <citation type="submission" date="2019-09" db="EMBL/GenBank/DDBJ databases">
        <title>Screening of Novel Bioactive Compounds from Soil-Associated.</title>
        <authorList>
            <person name="Zhao S."/>
        </authorList>
    </citation>
    <scope>NUCLEOTIDE SEQUENCE [LARGE SCALE GENOMIC DNA]</scope>
    <source>
        <strain evidence="1 2">HIT-DPA4</strain>
    </source>
</reference>
<evidence type="ECO:0008006" key="3">
    <source>
        <dbReference type="Google" id="ProtNLM"/>
    </source>
</evidence>
<protein>
    <recommendedName>
        <fullName evidence="3">DUF4365 domain-containing protein</fullName>
    </recommendedName>
</protein>
<evidence type="ECO:0000313" key="1">
    <source>
        <dbReference type="EMBL" id="KAB1150712.1"/>
    </source>
</evidence>
<dbReference type="EMBL" id="VZRB01000001">
    <property type="protein sequence ID" value="KAB1150712.1"/>
    <property type="molecule type" value="Genomic_DNA"/>
</dbReference>
<dbReference type="RefSeq" id="WP_150943620.1">
    <property type="nucleotide sequence ID" value="NZ_VZRB01000001.1"/>
</dbReference>
<accession>A0A6H9VAJ9</accession>